<feature type="domain" description="YqaJ viral recombinase" evidence="1">
    <location>
        <begin position="144"/>
        <end position="274"/>
    </location>
</feature>
<organism evidence="2 3">
    <name type="scientific">Trachymyrmex cornetzi</name>
    <dbReference type="NCBI Taxonomy" id="471704"/>
    <lineage>
        <taxon>Eukaryota</taxon>
        <taxon>Metazoa</taxon>
        <taxon>Ecdysozoa</taxon>
        <taxon>Arthropoda</taxon>
        <taxon>Hexapoda</taxon>
        <taxon>Insecta</taxon>
        <taxon>Pterygota</taxon>
        <taxon>Neoptera</taxon>
        <taxon>Endopterygota</taxon>
        <taxon>Hymenoptera</taxon>
        <taxon>Apocrita</taxon>
        <taxon>Aculeata</taxon>
        <taxon>Formicoidea</taxon>
        <taxon>Formicidae</taxon>
        <taxon>Myrmicinae</taxon>
        <taxon>Trachymyrmex</taxon>
    </lineage>
</organism>
<reference evidence="2 3" key="1">
    <citation type="submission" date="2015-09" db="EMBL/GenBank/DDBJ databases">
        <title>Trachymyrmex cornetzi WGS genome.</title>
        <authorList>
            <person name="Nygaard S."/>
            <person name="Hu H."/>
            <person name="Boomsma J."/>
            <person name="Zhang G."/>
        </authorList>
    </citation>
    <scope>NUCLEOTIDE SEQUENCE [LARGE SCALE GENOMIC DNA]</scope>
    <source>
        <strain evidence="2">Tcor2-1</strain>
        <tissue evidence="2">Whole body</tissue>
    </source>
</reference>
<keyword evidence="3" id="KW-1185">Reference proteome</keyword>
<dbReference type="GO" id="GO:0006281">
    <property type="term" value="P:DNA repair"/>
    <property type="evidence" value="ECO:0007669"/>
    <property type="project" value="UniProtKB-ARBA"/>
</dbReference>
<dbReference type="PANTHER" id="PTHR39953">
    <property type="entry name" value="RE54151P"/>
    <property type="match status" value="1"/>
</dbReference>
<dbReference type="AlphaFoldDB" id="A0A151IWY7"/>
<evidence type="ECO:0000259" key="1">
    <source>
        <dbReference type="Pfam" id="PF09588"/>
    </source>
</evidence>
<dbReference type="PANTHER" id="PTHR39953:SF1">
    <property type="entry name" value="RE54151P"/>
    <property type="match status" value="1"/>
</dbReference>
<dbReference type="CDD" id="cd22343">
    <property type="entry name" value="PDDEXK_lambda_exonuclease-like"/>
    <property type="match status" value="1"/>
</dbReference>
<dbReference type="InterPro" id="IPR011335">
    <property type="entry name" value="Restrct_endonuc-II-like"/>
</dbReference>
<evidence type="ECO:0000313" key="2">
    <source>
        <dbReference type="EMBL" id="KYN12328.1"/>
    </source>
</evidence>
<dbReference type="Pfam" id="PF09588">
    <property type="entry name" value="YqaJ"/>
    <property type="match status" value="1"/>
</dbReference>
<accession>A0A151IWY7</accession>
<dbReference type="EMBL" id="KQ980841">
    <property type="protein sequence ID" value="KYN12328.1"/>
    <property type="molecule type" value="Genomic_DNA"/>
</dbReference>
<dbReference type="Proteomes" id="UP000078492">
    <property type="component" value="Unassembled WGS sequence"/>
</dbReference>
<dbReference type="SUPFAM" id="SSF52980">
    <property type="entry name" value="Restriction endonuclease-like"/>
    <property type="match status" value="1"/>
</dbReference>
<proteinExistence type="predicted"/>
<sequence>ENYGDTAIGYVQLKREGDLCIVKCRVCPEHKVRSKSYSTTLIINEATEKIIDVQCHDCAAITEIACYWKKSRLSSVGTVLKYIEVKDLGIQKILKLKQTSIPDNSTFQHDVLQLAESKQIDCQISRLHIDLKCLKTNYLSDCPQWYELRYGRITASKLYEAAHCTTDSGSFVKQITGASKIHETSAMLRGKNLEKLVLSEVERELGTQIRNAGLYLLPNYPALGASPDGITNEYIVEIKCPSNKKTLENFLSKDKIINPKYIAQMHLQMLATGRKKGLFCVADSAFESTKTVQMQWLTYDSEVAQDLIEKAMLFWKKNIFPLLLSYRNKVSMSKSM</sequence>
<evidence type="ECO:0000313" key="3">
    <source>
        <dbReference type="Proteomes" id="UP000078492"/>
    </source>
</evidence>
<dbReference type="InterPro" id="IPR019080">
    <property type="entry name" value="YqaJ_viral_recombinase"/>
</dbReference>
<protein>
    <recommendedName>
        <fullName evidence="1">YqaJ viral recombinase domain-containing protein</fullName>
    </recommendedName>
</protein>
<feature type="non-terminal residue" evidence="2">
    <location>
        <position position="1"/>
    </location>
</feature>
<dbReference type="Gene3D" id="3.90.320.10">
    <property type="match status" value="1"/>
</dbReference>
<gene>
    <name evidence="2" type="ORF">ALC57_15499</name>
</gene>
<dbReference type="InterPro" id="IPR011604">
    <property type="entry name" value="PDDEXK-like_dom_sf"/>
</dbReference>
<name>A0A151IWY7_9HYME</name>